<dbReference type="SMART" id="SM00248">
    <property type="entry name" value="ANK"/>
    <property type="match status" value="9"/>
</dbReference>
<feature type="repeat" description="ANK" evidence="3">
    <location>
        <begin position="430"/>
        <end position="463"/>
    </location>
</feature>
<evidence type="ECO:0000313" key="4">
    <source>
        <dbReference type="EMBL" id="TCC90320.1"/>
    </source>
</evidence>
<dbReference type="Proteomes" id="UP000292884">
    <property type="component" value="Unassembled WGS sequence"/>
</dbReference>
<dbReference type="InterPro" id="IPR036770">
    <property type="entry name" value="Ankyrin_rpt-contain_sf"/>
</dbReference>
<keyword evidence="1" id="KW-0677">Repeat</keyword>
<dbReference type="InterPro" id="IPR002110">
    <property type="entry name" value="Ankyrin_rpt"/>
</dbReference>
<dbReference type="Pfam" id="PF12796">
    <property type="entry name" value="Ank_2"/>
    <property type="match status" value="2"/>
</dbReference>
<feature type="repeat" description="ANK" evidence="3">
    <location>
        <begin position="191"/>
        <end position="223"/>
    </location>
</feature>
<sequence length="489" mass="53848">MKTRLLIFLMFGCISVFGQKNVFHDPAFWEEKPSIERIKGEISKGNSATIAGPYDADAVVYAINAHSTMETIQFMLSQKGNDINKIVSNGRTYLYSAASNANIELMEYLISKGAKTNLRDNFGYTVLSYAAAIGQTNTRVYDICIREGADVVNEKVGGANALLLLAPYDKDFSLISYFINKGVDVKSTDSIGKTAFDYAVKGGHIEVLKALIAKGVKFNKDAILAASIGTYGSSGARLELYKYLVSLNLNPNVISVSGENVLHYIVRKPTQLDVINYFIEKGVEVNKANNEGITPLMYAASTNDDLATLTRLINLSKNLHQADKKGITALAYAVRRNTPEIVKLLIDKGADIKIVDSDGYNLAYYLIPTFAQNPKAFDVKLKLLEDKGFDIAATQKNGSSLYHLILVKNGLALLKRVERYNVDVNAKNKEGLTALHKAAMVAEDDTVLKYLVSIGAKKELITAFNETAYNLAKENEFLTKQHISIDFLK</sequence>
<dbReference type="OrthoDB" id="2575953at2"/>
<dbReference type="Pfam" id="PF13637">
    <property type="entry name" value="Ank_4"/>
    <property type="match status" value="1"/>
</dbReference>
<evidence type="ECO:0000313" key="5">
    <source>
        <dbReference type="Proteomes" id="UP000292884"/>
    </source>
</evidence>
<keyword evidence="2 3" id="KW-0040">ANK repeat</keyword>
<dbReference type="AlphaFoldDB" id="A0A4R0MTG3"/>
<proteinExistence type="predicted"/>
<feature type="repeat" description="ANK" evidence="3">
    <location>
        <begin position="325"/>
        <end position="357"/>
    </location>
</feature>
<comment type="caution">
    <text evidence="4">The sequence shown here is derived from an EMBL/GenBank/DDBJ whole genome shotgun (WGS) entry which is preliminary data.</text>
</comment>
<dbReference type="EMBL" id="SJSK01000003">
    <property type="protein sequence ID" value="TCC90320.1"/>
    <property type="molecule type" value="Genomic_DNA"/>
</dbReference>
<dbReference type="PRINTS" id="PR01415">
    <property type="entry name" value="ANKYRIN"/>
</dbReference>
<feature type="repeat" description="ANK" evidence="3">
    <location>
        <begin position="89"/>
        <end position="121"/>
    </location>
</feature>
<reference evidence="4 5" key="1">
    <citation type="submission" date="2019-02" db="EMBL/GenBank/DDBJ databases">
        <title>Pedobacter sp. RP-1-13 sp. nov., isolated from Arctic soil.</title>
        <authorList>
            <person name="Dahal R.H."/>
        </authorList>
    </citation>
    <scope>NUCLEOTIDE SEQUENCE [LARGE SCALE GENOMIC DNA]</scope>
    <source>
        <strain evidence="4 5">RP-1-13</strain>
    </source>
</reference>
<name>A0A4R0MTG3_9SPHI</name>
<organism evidence="4 5">
    <name type="scientific">Pedobacter frigiditerrae</name>
    <dbReference type="NCBI Taxonomy" id="2530452"/>
    <lineage>
        <taxon>Bacteria</taxon>
        <taxon>Pseudomonadati</taxon>
        <taxon>Bacteroidota</taxon>
        <taxon>Sphingobacteriia</taxon>
        <taxon>Sphingobacteriales</taxon>
        <taxon>Sphingobacteriaceae</taxon>
        <taxon>Pedobacter</taxon>
    </lineage>
</organism>
<dbReference type="PANTHER" id="PTHR24198:SF165">
    <property type="entry name" value="ANKYRIN REPEAT-CONTAINING PROTEIN-RELATED"/>
    <property type="match status" value="1"/>
</dbReference>
<dbReference type="RefSeq" id="WP_131553721.1">
    <property type="nucleotide sequence ID" value="NZ_SJSK01000003.1"/>
</dbReference>
<dbReference type="SUPFAM" id="SSF48403">
    <property type="entry name" value="Ankyrin repeat"/>
    <property type="match status" value="2"/>
</dbReference>
<dbReference type="PROSITE" id="PS50297">
    <property type="entry name" value="ANK_REP_REGION"/>
    <property type="match status" value="4"/>
</dbReference>
<accession>A0A4R0MTG3</accession>
<gene>
    <name evidence="4" type="ORF">EZ428_13670</name>
</gene>
<evidence type="ECO:0000256" key="3">
    <source>
        <dbReference type="PROSITE-ProRule" id="PRU00023"/>
    </source>
</evidence>
<evidence type="ECO:0000256" key="1">
    <source>
        <dbReference type="ARBA" id="ARBA00022737"/>
    </source>
</evidence>
<protein>
    <submittedName>
        <fullName evidence="4">Ankyrin repeat domain-containing protein</fullName>
    </submittedName>
</protein>
<evidence type="ECO:0000256" key="2">
    <source>
        <dbReference type="ARBA" id="ARBA00023043"/>
    </source>
</evidence>
<keyword evidence="5" id="KW-1185">Reference proteome</keyword>
<dbReference type="PANTHER" id="PTHR24198">
    <property type="entry name" value="ANKYRIN REPEAT AND PROTEIN KINASE DOMAIN-CONTAINING PROTEIN"/>
    <property type="match status" value="1"/>
</dbReference>
<dbReference type="PROSITE" id="PS50088">
    <property type="entry name" value="ANK_REPEAT"/>
    <property type="match status" value="4"/>
</dbReference>
<dbReference type="Gene3D" id="1.25.40.20">
    <property type="entry name" value="Ankyrin repeat-containing domain"/>
    <property type="match status" value="2"/>
</dbReference>